<reference evidence="9" key="2">
    <citation type="submission" date="2025-08" db="UniProtKB">
        <authorList>
            <consortium name="RefSeq"/>
        </authorList>
    </citation>
    <scope>IDENTIFICATION</scope>
    <source>
        <tissue evidence="9">Whole plant</tissue>
    </source>
</reference>
<dbReference type="InterPro" id="IPR003340">
    <property type="entry name" value="B3_DNA-bd"/>
</dbReference>
<feature type="region of interest" description="Disordered" evidence="6">
    <location>
        <begin position="315"/>
        <end position="339"/>
    </location>
</feature>
<dbReference type="CDD" id="cd10017">
    <property type="entry name" value="B3_DNA"/>
    <property type="match status" value="3"/>
</dbReference>
<dbReference type="GO" id="GO:0005634">
    <property type="term" value="C:nucleus"/>
    <property type="evidence" value="ECO:0007669"/>
    <property type="project" value="UniProtKB-SubCell"/>
</dbReference>
<name>A0A6P5MWX3_ARADU</name>
<dbReference type="RefSeq" id="XP_020989110.1">
    <property type="nucleotide sequence ID" value="XM_021133451.2"/>
</dbReference>
<dbReference type="Gene3D" id="2.40.330.10">
    <property type="entry name" value="DNA-binding pseudobarrel domain"/>
    <property type="match status" value="3"/>
</dbReference>
<evidence type="ECO:0000313" key="9">
    <source>
        <dbReference type="RefSeq" id="XP_020989110.1"/>
    </source>
</evidence>
<evidence type="ECO:0000313" key="8">
    <source>
        <dbReference type="Proteomes" id="UP000515211"/>
    </source>
</evidence>
<organism evidence="8 9">
    <name type="scientific">Arachis duranensis</name>
    <name type="common">Wild peanut</name>
    <dbReference type="NCBI Taxonomy" id="130453"/>
    <lineage>
        <taxon>Eukaryota</taxon>
        <taxon>Viridiplantae</taxon>
        <taxon>Streptophyta</taxon>
        <taxon>Embryophyta</taxon>
        <taxon>Tracheophyta</taxon>
        <taxon>Spermatophyta</taxon>
        <taxon>Magnoliopsida</taxon>
        <taxon>eudicotyledons</taxon>
        <taxon>Gunneridae</taxon>
        <taxon>Pentapetalae</taxon>
        <taxon>rosids</taxon>
        <taxon>fabids</taxon>
        <taxon>Fabales</taxon>
        <taxon>Fabaceae</taxon>
        <taxon>Papilionoideae</taxon>
        <taxon>50 kb inversion clade</taxon>
        <taxon>dalbergioids sensu lato</taxon>
        <taxon>Dalbergieae</taxon>
        <taxon>Pterocarpus clade</taxon>
        <taxon>Arachis</taxon>
    </lineage>
</organism>
<dbReference type="InterPro" id="IPR039218">
    <property type="entry name" value="REM_fam"/>
</dbReference>
<keyword evidence="8" id="KW-1185">Reference proteome</keyword>
<keyword evidence="4" id="KW-0804">Transcription</keyword>
<keyword evidence="5" id="KW-0539">Nucleus</keyword>
<feature type="compositionally biased region" description="Basic and acidic residues" evidence="6">
    <location>
        <begin position="323"/>
        <end position="336"/>
    </location>
</feature>
<dbReference type="AlphaFoldDB" id="A0A6P5MWX3"/>
<evidence type="ECO:0000256" key="3">
    <source>
        <dbReference type="ARBA" id="ARBA00023125"/>
    </source>
</evidence>
<dbReference type="PROSITE" id="PS50863">
    <property type="entry name" value="B3"/>
    <property type="match status" value="3"/>
</dbReference>
<sequence>MASSSFQHNHHSPSTVISFFMIVLTESLQNGILKLPNKFSKKYGNGFPNPVYLKPADDTEWRIDWTNQDGEIQFEKGWREFAAYYSLENGHLLWFEYNGTSKMEVQIFDMSCLEIEYPSKDLINDGNLAGILNEQPQPKEKANAAPKPSSPSRGKRVKFTVETIDLEDSEEDNQLDSQSEETQLKKLPYVNDFYPGTSGFHALNEALKFKSENPFFIVKARQSNVSRPTVNFQASFFRKYSEKEQNVQIRFQKILIPAKLRCYPYNSQAIISSGWGLFVRTSTLQPGDVTIFELIEREDPVLDVHIYRAQAFQPQSSGIQSQKEAKKSKSPKESKNSEAQNPSFVIKITESDLSKSRAKVPVSFFNKYFKKKEPYVVIRFDSKLWPAKLLCYPGSAYISCGWLDFTLDNNLKAGDVCILELVNGKDALLECRIYRADG</sequence>
<evidence type="ECO:0000256" key="6">
    <source>
        <dbReference type="SAM" id="MobiDB-lite"/>
    </source>
</evidence>
<reference evidence="8" key="1">
    <citation type="journal article" date="2016" name="Nat. Genet.">
        <title>The genome sequences of Arachis duranensis and Arachis ipaensis, the diploid ancestors of cultivated peanut.</title>
        <authorList>
            <person name="Bertioli D.J."/>
            <person name="Cannon S.B."/>
            <person name="Froenicke L."/>
            <person name="Huang G."/>
            <person name="Farmer A.D."/>
            <person name="Cannon E.K."/>
            <person name="Liu X."/>
            <person name="Gao D."/>
            <person name="Clevenger J."/>
            <person name="Dash S."/>
            <person name="Ren L."/>
            <person name="Moretzsohn M.C."/>
            <person name="Shirasawa K."/>
            <person name="Huang W."/>
            <person name="Vidigal B."/>
            <person name="Abernathy B."/>
            <person name="Chu Y."/>
            <person name="Niederhuth C.E."/>
            <person name="Umale P."/>
            <person name="Araujo A.C."/>
            <person name="Kozik A."/>
            <person name="Kim K.D."/>
            <person name="Burow M.D."/>
            <person name="Varshney R.K."/>
            <person name="Wang X."/>
            <person name="Zhang X."/>
            <person name="Barkley N."/>
            <person name="Guimaraes P.M."/>
            <person name="Isobe S."/>
            <person name="Guo B."/>
            <person name="Liao B."/>
            <person name="Stalker H.T."/>
            <person name="Schmitz R.J."/>
            <person name="Scheffler B.E."/>
            <person name="Leal-Bertioli S.C."/>
            <person name="Xun X."/>
            <person name="Jackson S.A."/>
            <person name="Michelmore R."/>
            <person name="Ozias-Akins P."/>
        </authorList>
    </citation>
    <scope>NUCLEOTIDE SEQUENCE [LARGE SCALE GENOMIC DNA]</scope>
    <source>
        <strain evidence="8">cv. V14167</strain>
    </source>
</reference>
<evidence type="ECO:0000256" key="1">
    <source>
        <dbReference type="ARBA" id="ARBA00004123"/>
    </source>
</evidence>
<keyword evidence="3" id="KW-0238">DNA-binding</keyword>
<feature type="region of interest" description="Disordered" evidence="6">
    <location>
        <begin position="129"/>
        <end position="155"/>
    </location>
</feature>
<dbReference type="GO" id="GO:0003677">
    <property type="term" value="F:DNA binding"/>
    <property type="evidence" value="ECO:0007669"/>
    <property type="project" value="UniProtKB-KW"/>
</dbReference>
<dbReference type="Proteomes" id="UP000515211">
    <property type="component" value="Chromosome 10"/>
</dbReference>
<dbReference type="PANTHER" id="PTHR31674:SF25">
    <property type="entry name" value="B3 DOMAIN-CONTAINING TRANSCRIPTION FACTOR VRN1-LIKE"/>
    <property type="match status" value="1"/>
</dbReference>
<feature type="domain" description="TF-B3" evidence="7">
    <location>
        <begin position="343"/>
        <end position="437"/>
    </location>
</feature>
<evidence type="ECO:0000256" key="5">
    <source>
        <dbReference type="ARBA" id="ARBA00023242"/>
    </source>
</evidence>
<proteinExistence type="predicted"/>
<dbReference type="GeneID" id="107471605"/>
<gene>
    <name evidence="9" type="primary">LOC107471605</name>
</gene>
<feature type="domain" description="TF-B3" evidence="7">
    <location>
        <begin position="271"/>
        <end position="310"/>
    </location>
</feature>
<accession>A0A6P5MWX3</accession>
<comment type="subcellular location">
    <subcellularLocation>
        <location evidence="1">Nucleus</location>
    </subcellularLocation>
</comment>
<dbReference type="KEGG" id="adu:107471605"/>
<feature type="domain" description="TF-B3" evidence="7">
    <location>
        <begin position="18"/>
        <end position="111"/>
    </location>
</feature>
<evidence type="ECO:0000256" key="2">
    <source>
        <dbReference type="ARBA" id="ARBA00023015"/>
    </source>
</evidence>
<evidence type="ECO:0000256" key="4">
    <source>
        <dbReference type="ARBA" id="ARBA00023163"/>
    </source>
</evidence>
<protein>
    <submittedName>
        <fullName evidence="9">B3 domain-containing protein LOC_Os12g40080 isoform X1</fullName>
    </submittedName>
</protein>
<dbReference type="Pfam" id="PF02362">
    <property type="entry name" value="B3"/>
    <property type="match status" value="2"/>
</dbReference>
<dbReference type="InterPro" id="IPR015300">
    <property type="entry name" value="DNA-bd_pseudobarrel_sf"/>
</dbReference>
<evidence type="ECO:0000259" key="7">
    <source>
        <dbReference type="PROSITE" id="PS50863"/>
    </source>
</evidence>
<dbReference type="PANTHER" id="PTHR31674">
    <property type="entry name" value="B3 DOMAIN-CONTAINING PROTEIN REM-LIKE 3-RELATED"/>
    <property type="match status" value="1"/>
</dbReference>
<dbReference type="SMART" id="SM01019">
    <property type="entry name" value="B3"/>
    <property type="match status" value="3"/>
</dbReference>
<keyword evidence="2" id="KW-0805">Transcription regulation</keyword>
<dbReference type="SUPFAM" id="SSF101936">
    <property type="entry name" value="DNA-binding pseudobarrel domain"/>
    <property type="match status" value="3"/>
</dbReference>